<reference evidence="2 3" key="1">
    <citation type="journal article" date="2023" name="Microbiol. Resour. Announc.">
        <title>Complete Genome Sequence of Imperialibacter roseus strain P4T.</title>
        <authorList>
            <person name="Tizabi D.R."/>
            <person name="Bachvaroff T."/>
            <person name="Hill R.T."/>
        </authorList>
    </citation>
    <scope>NUCLEOTIDE SEQUENCE [LARGE SCALE GENOMIC DNA]</scope>
    <source>
        <strain evidence="2 3">P4T</strain>
    </source>
</reference>
<feature type="domain" description="DinB-like" evidence="1">
    <location>
        <begin position="13"/>
        <end position="170"/>
    </location>
</feature>
<dbReference type="Pfam" id="PF12867">
    <property type="entry name" value="DinB_2"/>
    <property type="match status" value="1"/>
</dbReference>
<protein>
    <submittedName>
        <fullName evidence="2">DinB family protein</fullName>
    </submittedName>
</protein>
<evidence type="ECO:0000313" key="3">
    <source>
        <dbReference type="Proteomes" id="UP001302349"/>
    </source>
</evidence>
<accession>A0ABZ0ITL8</accession>
<organism evidence="2 3">
    <name type="scientific">Imperialibacter roseus</name>
    <dbReference type="NCBI Taxonomy" id="1324217"/>
    <lineage>
        <taxon>Bacteria</taxon>
        <taxon>Pseudomonadati</taxon>
        <taxon>Bacteroidota</taxon>
        <taxon>Cytophagia</taxon>
        <taxon>Cytophagales</taxon>
        <taxon>Flammeovirgaceae</taxon>
        <taxon>Imperialibacter</taxon>
    </lineage>
</organism>
<evidence type="ECO:0000313" key="2">
    <source>
        <dbReference type="EMBL" id="WOK06952.1"/>
    </source>
</evidence>
<dbReference type="EMBL" id="CP136051">
    <property type="protein sequence ID" value="WOK06952.1"/>
    <property type="molecule type" value="Genomic_DNA"/>
</dbReference>
<proteinExistence type="predicted"/>
<dbReference type="InterPro" id="IPR034660">
    <property type="entry name" value="DinB/YfiT-like"/>
</dbReference>
<dbReference type="RefSeq" id="WP_317489643.1">
    <property type="nucleotide sequence ID" value="NZ_CP136051.1"/>
</dbReference>
<dbReference type="Gene3D" id="1.20.120.450">
    <property type="entry name" value="dinb family like domain"/>
    <property type="match status" value="1"/>
</dbReference>
<sequence>MKKEKLKKQFEVLQQKRKQLIEIVASADAGLLNRSPAEGKWSILQILYHVRASEAGTLRYIEKKLSFSPDGLASSSFLSGAKLLLLEITLRSPLKFKAPKGLDVFPEKLALEEINADWDQSDKGFLQLIDRLDERQLGWQLFKHPIIGRLDMQQTIKFMISHFDHHARQIKRLTS</sequence>
<dbReference type="InterPro" id="IPR024775">
    <property type="entry name" value="DinB-like"/>
</dbReference>
<name>A0ABZ0ITL8_9BACT</name>
<dbReference type="Proteomes" id="UP001302349">
    <property type="component" value="Chromosome"/>
</dbReference>
<evidence type="ECO:0000259" key="1">
    <source>
        <dbReference type="Pfam" id="PF12867"/>
    </source>
</evidence>
<keyword evidence="3" id="KW-1185">Reference proteome</keyword>
<gene>
    <name evidence="2" type="ORF">RT717_28210</name>
</gene>
<dbReference type="SUPFAM" id="SSF109854">
    <property type="entry name" value="DinB/YfiT-like putative metalloenzymes"/>
    <property type="match status" value="1"/>
</dbReference>